<evidence type="ECO:0000313" key="1">
    <source>
        <dbReference type="EMBL" id="SEV95328.1"/>
    </source>
</evidence>
<keyword evidence="2" id="KW-1185">Reference proteome</keyword>
<accession>A0A1I0N4N6</accession>
<sequence>MLFVCKGTEKRRKKQKSTAFIFQTDIVELYFYAVTSQNKAK</sequence>
<reference evidence="1 2" key="1">
    <citation type="submission" date="2016-10" db="EMBL/GenBank/DDBJ databases">
        <authorList>
            <person name="de Groot N.N."/>
        </authorList>
    </citation>
    <scope>NUCLEOTIDE SEQUENCE [LARGE SCALE GENOMIC DNA]</scope>
    <source>
        <strain evidence="1 2">TC2-24</strain>
    </source>
</reference>
<proteinExistence type="predicted"/>
<dbReference type="EMBL" id="FOIQ01000002">
    <property type="protein sequence ID" value="SEV95328.1"/>
    <property type="molecule type" value="Genomic_DNA"/>
</dbReference>
<evidence type="ECO:0000313" key="2">
    <source>
        <dbReference type="Proteomes" id="UP000199373"/>
    </source>
</evidence>
<protein>
    <submittedName>
        <fullName evidence="1">Uncharacterized protein</fullName>
    </submittedName>
</protein>
<dbReference type="AlphaFoldDB" id="A0A1I0N4N6"/>
<dbReference type="Proteomes" id="UP000199373">
    <property type="component" value="Unassembled WGS sequence"/>
</dbReference>
<name>A0A1I0N4N6_9BACT</name>
<gene>
    <name evidence="1" type="ORF">SAMN04487850_0930</name>
</gene>
<organism evidence="1 2">
    <name type="scientific">Prevotella aff. ruminicola Tc2-24</name>
    <dbReference type="NCBI Taxonomy" id="81582"/>
    <lineage>
        <taxon>Bacteria</taxon>
        <taxon>Pseudomonadati</taxon>
        <taxon>Bacteroidota</taxon>
        <taxon>Bacteroidia</taxon>
        <taxon>Bacteroidales</taxon>
        <taxon>Prevotellaceae</taxon>
        <taxon>Prevotella</taxon>
    </lineage>
</organism>